<dbReference type="InterPro" id="IPR000182">
    <property type="entry name" value="GNAT_dom"/>
</dbReference>
<reference evidence="7 8" key="4">
    <citation type="journal article" date="2011" name="BMC Genomics">
        <title>Genome-wide protein localization prediction strategies for gram negative bacteria.</title>
        <authorList>
            <person name="Romine M.F."/>
        </authorList>
    </citation>
    <scope>NUCLEOTIDE SEQUENCE [LARGE SCALE GENOMIC DNA]</scope>
    <source>
        <strain evidence="8">ATCC 700550 / JCM 31522 / CIP 106686 / LMG 19005 / NCIMB 14063 / MR-1</strain>
    </source>
</reference>
<evidence type="ECO:0000256" key="5">
    <source>
        <dbReference type="HAMAP-Rule" id="MF_02210"/>
    </source>
</evidence>
<dbReference type="RefSeq" id="WP_011071391.1">
    <property type="nucleotide sequence ID" value="NC_004347.2"/>
</dbReference>
<proteinExistence type="inferred from homology"/>
<dbReference type="PaxDb" id="211586-SO_1160"/>
<dbReference type="PROSITE" id="PS51186">
    <property type="entry name" value="GNAT"/>
    <property type="match status" value="1"/>
</dbReference>
<dbReference type="eggNOG" id="COG0456">
    <property type="taxonomic scope" value="Bacteria"/>
</dbReference>
<protein>
    <recommendedName>
        <fullName evidence="5">[Ribosomal protein bS18]-alanine N-acetyltransferase</fullName>
        <ecNumber evidence="5">2.3.1.266</ecNumber>
    </recommendedName>
</protein>
<keyword evidence="3 5" id="KW-0808">Transferase</keyword>
<dbReference type="PANTHER" id="PTHR43420">
    <property type="entry name" value="ACETYLTRANSFERASE"/>
    <property type="match status" value="1"/>
</dbReference>
<dbReference type="GO" id="GO:0005737">
    <property type="term" value="C:cytoplasm"/>
    <property type="evidence" value="ECO:0007669"/>
    <property type="project" value="UniProtKB-SubCell"/>
</dbReference>
<organism evidence="7 8">
    <name type="scientific">Shewanella oneidensis (strain ATCC 700550 / JCM 31522 / CIP 106686 / LMG 19005 / NCIMB 14063 / MR-1)</name>
    <dbReference type="NCBI Taxonomy" id="211586"/>
    <lineage>
        <taxon>Bacteria</taxon>
        <taxon>Pseudomonadati</taxon>
        <taxon>Pseudomonadota</taxon>
        <taxon>Gammaproteobacteria</taxon>
        <taxon>Alteromonadales</taxon>
        <taxon>Shewanellaceae</taxon>
        <taxon>Shewanella</taxon>
    </lineage>
</organism>
<dbReference type="OrthoDB" id="9796919at2"/>
<reference evidence="7 8" key="1">
    <citation type="journal article" date="2002" name="Nat. Biotechnol.">
        <title>Genome sequence of the dissimilatory metal ion-reducing bacterium Shewanella oneidensis.</title>
        <authorList>
            <person name="Heidelberg J.F."/>
            <person name="Paulsen I.T."/>
            <person name="Nelson K.E."/>
            <person name="Gaidos E.J."/>
            <person name="Nelson W.C."/>
            <person name="Read T.D."/>
            <person name="Eisen J.A."/>
            <person name="Seshadri R."/>
            <person name="Ward N."/>
            <person name="Methe B."/>
            <person name="Clayton R.A."/>
            <person name="Meyer T."/>
            <person name="Tsapin A."/>
            <person name="Scott J."/>
            <person name="Beanan M."/>
            <person name="Brinkac L."/>
            <person name="Daugherty S."/>
            <person name="DeBoy R.T."/>
            <person name="Dodson R.J."/>
            <person name="Durkin A.S."/>
            <person name="Haft D.H."/>
            <person name="Kolonay J.F."/>
            <person name="Madupu R."/>
            <person name="Peterson J.D."/>
            <person name="Umayam L.A."/>
            <person name="White O."/>
            <person name="Wolf A.M."/>
            <person name="Vamathevan J."/>
            <person name="Weidman J."/>
            <person name="Impraim M."/>
            <person name="Lee K."/>
            <person name="Berry K."/>
            <person name="Lee C."/>
            <person name="Mueller J."/>
            <person name="Khouri H."/>
            <person name="Gill J."/>
            <person name="Utterback T.R."/>
            <person name="McDonald L.A."/>
            <person name="Feldblyum T.V."/>
            <person name="Smith H.O."/>
            <person name="Venter J.C."/>
            <person name="Nealson K.H."/>
            <person name="Fraser C.M."/>
        </authorList>
    </citation>
    <scope>NUCLEOTIDE SEQUENCE [LARGE SCALE GENOMIC DNA]</scope>
    <source>
        <strain evidence="8">ATCC 700550 / JCM 31522 / CIP 106686 / LMG 19005 / NCIMB 14063 / MR-1</strain>
    </source>
</reference>
<dbReference type="InterPro" id="IPR016181">
    <property type="entry name" value="Acyl_CoA_acyltransferase"/>
</dbReference>
<dbReference type="Proteomes" id="UP000008186">
    <property type="component" value="Chromosome"/>
</dbReference>
<dbReference type="InterPro" id="IPR006464">
    <property type="entry name" value="AcTrfase_RimI/Ard1"/>
</dbReference>
<name>Q8EHQ7_SHEON</name>
<feature type="binding site" evidence="5">
    <location>
        <position position="120"/>
    </location>
    <ligand>
        <name>acetyl-CoA</name>
        <dbReference type="ChEBI" id="CHEBI:57288"/>
    </ligand>
</feature>
<comment type="similarity">
    <text evidence="1 5">Belongs to the acetyltransferase family. RimI subfamily.</text>
</comment>
<evidence type="ECO:0000313" key="7">
    <source>
        <dbReference type="EMBL" id="AAN54230.1"/>
    </source>
</evidence>
<dbReference type="HOGENOM" id="CLU_013985_23_2_6"/>
<dbReference type="AlphaFoldDB" id="Q8EHQ7"/>
<dbReference type="PATRIC" id="fig|211586.12.peg.1112"/>
<dbReference type="HAMAP" id="MF_02210">
    <property type="entry name" value="RimI"/>
    <property type="match status" value="1"/>
</dbReference>
<dbReference type="BioCyc" id="SONE211586:G1GMP-1064-MONOMER"/>
<comment type="subcellular location">
    <subcellularLocation>
        <location evidence="5">Cytoplasm</location>
    </subcellularLocation>
</comment>
<reference evidence="7 8" key="3">
    <citation type="journal article" date="2008" name="Appl. Environ. Microbiol.">
        <title>Identification of mobile elements and pseudogenes in the Shewanella oneidensis MR-1 genome.</title>
        <authorList>
            <person name="Romine M.F."/>
            <person name="Carlson T.S."/>
            <person name="Norbeck A.D."/>
            <person name="McCue L.A."/>
            <person name="Lipton M.S."/>
        </authorList>
    </citation>
    <scope>NUCLEOTIDE SEQUENCE [LARGE SCALE GENOMIC DNA]</scope>
    <source>
        <strain evidence="8">ATCC 700550 / JCM 31522 / CIP 106686 / LMG 19005 / NCIMB 14063 / MR-1</strain>
    </source>
</reference>
<dbReference type="InterPro" id="IPR043690">
    <property type="entry name" value="RimI"/>
</dbReference>
<evidence type="ECO:0000256" key="4">
    <source>
        <dbReference type="ARBA" id="ARBA00023315"/>
    </source>
</evidence>
<accession>Q8EHQ7</accession>
<comment type="caution">
    <text evidence="5">Lacks conserved residue(s) required for the propagation of feature annotation.</text>
</comment>
<dbReference type="CDD" id="cd04301">
    <property type="entry name" value="NAT_SF"/>
    <property type="match status" value="1"/>
</dbReference>
<evidence type="ECO:0000256" key="1">
    <source>
        <dbReference type="ARBA" id="ARBA00005395"/>
    </source>
</evidence>
<dbReference type="InterPro" id="IPR050680">
    <property type="entry name" value="YpeA/RimI_acetyltransf"/>
</dbReference>
<dbReference type="Pfam" id="PF00583">
    <property type="entry name" value="Acetyltransf_1"/>
    <property type="match status" value="1"/>
</dbReference>
<keyword evidence="8" id="KW-1185">Reference proteome</keyword>
<evidence type="ECO:0000256" key="3">
    <source>
        <dbReference type="ARBA" id="ARBA00022679"/>
    </source>
</evidence>
<reference evidence="7 8" key="2">
    <citation type="journal article" date="2005" name="Proteomics">
        <title>Global detection and characterization of hypothetical proteins in Shewanella oneidensis MR-1 using LC-MS based proteomics.</title>
        <authorList>
            <person name="Elias D.A."/>
            <person name="Monroe M.E."/>
            <person name="Marshall M.J."/>
            <person name="Romine M.F."/>
            <person name="Belieav A.S."/>
            <person name="Fredrickson J.K."/>
            <person name="Anderson G.A."/>
            <person name="Smith R.D."/>
            <person name="Lipton M.S."/>
        </authorList>
    </citation>
    <scope>NUCLEOTIDE SEQUENCE [LARGE SCALE GENOMIC DNA]</scope>
    <source>
        <strain evidence="8">ATCC 700550 / JCM 31522 / CIP 106686 / LMG 19005 / NCIMB 14063 / MR-1</strain>
    </source>
</reference>
<comment type="function">
    <text evidence="5">Acetylates the N-terminal alanine of ribosomal protein bS18.</text>
</comment>
<dbReference type="GO" id="GO:0008999">
    <property type="term" value="F:protein-N-terminal-alanine acetyltransferase activity"/>
    <property type="evidence" value="ECO:0007669"/>
    <property type="project" value="UniProtKB-UniRule"/>
</dbReference>
<feature type="domain" description="N-acetyltransferase" evidence="6">
    <location>
        <begin position="13"/>
        <end position="159"/>
    </location>
</feature>
<evidence type="ECO:0000313" key="8">
    <source>
        <dbReference type="Proteomes" id="UP000008186"/>
    </source>
</evidence>
<keyword evidence="2 5" id="KW-0963">Cytoplasm</keyword>
<evidence type="ECO:0000256" key="2">
    <source>
        <dbReference type="ARBA" id="ARBA00022490"/>
    </source>
</evidence>
<dbReference type="PhylomeDB" id="Q8EHQ7"/>
<comment type="catalytic activity">
    <reaction evidence="5">
        <text>N-terminal L-alanyl-[ribosomal protein bS18] + acetyl-CoA = N-terminal N(alpha)-acetyl-L-alanyl-[ribosomal protein bS18] + CoA + H(+)</text>
        <dbReference type="Rhea" id="RHEA:43756"/>
        <dbReference type="Rhea" id="RHEA-COMP:10676"/>
        <dbReference type="Rhea" id="RHEA-COMP:10677"/>
        <dbReference type="ChEBI" id="CHEBI:15378"/>
        <dbReference type="ChEBI" id="CHEBI:57287"/>
        <dbReference type="ChEBI" id="CHEBI:57288"/>
        <dbReference type="ChEBI" id="CHEBI:64718"/>
        <dbReference type="ChEBI" id="CHEBI:83683"/>
        <dbReference type="EC" id="2.3.1.266"/>
    </reaction>
</comment>
<dbReference type="SUPFAM" id="SSF55729">
    <property type="entry name" value="Acyl-CoA N-acyltransferases (Nat)"/>
    <property type="match status" value="1"/>
</dbReference>
<dbReference type="GO" id="GO:0061733">
    <property type="term" value="F:protein-lysine-acetyltransferase activity"/>
    <property type="evidence" value="ECO:0000318"/>
    <property type="project" value="GO_Central"/>
</dbReference>
<dbReference type="EC" id="2.3.1.266" evidence="5"/>
<evidence type="ECO:0000259" key="6">
    <source>
        <dbReference type="PROSITE" id="PS51186"/>
    </source>
</evidence>
<dbReference type="KEGG" id="son:SO_1160"/>
<sequence length="162" mass="17810">MSYQIIKKLNESLQIVLLDPSDVDQMAQIEASAHSHPMSLNNLADCFGHLYRVFGLTHTSGQLFGFAIIQQIVDEVTLLDICLVPAEQGQGFGRLLLDAIIEDAKNAGAVVVMLEVRESNLAARALYQNRGFVETGRRKGYYLLAEGKEDAILMDLALSETA</sequence>
<dbReference type="Gene3D" id="3.40.630.30">
    <property type="match status" value="1"/>
</dbReference>
<dbReference type="STRING" id="211586.SO_1160"/>
<dbReference type="PANTHER" id="PTHR43420:SF51">
    <property type="entry name" value="PEPTIDYL-LYSINE N-ACETYLTRANSFERASE YIAC"/>
    <property type="match status" value="1"/>
</dbReference>
<dbReference type="EMBL" id="AE014299">
    <property type="protein sequence ID" value="AAN54230.1"/>
    <property type="molecule type" value="Genomic_DNA"/>
</dbReference>
<feature type="active site" description="Proton acceptor" evidence="5">
    <location>
        <position position="115"/>
    </location>
</feature>
<gene>
    <name evidence="5 7" type="primary">rimI</name>
    <name evidence="7" type="ordered locus">SO_1160</name>
</gene>
<dbReference type="NCBIfam" id="TIGR01575">
    <property type="entry name" value="rimI"/>
    <property type="match status" value="1"/>
</dbReference>
<feature type="active site" description="Proton donor" evidence="5">
    <location>
        <position position="127"/>
    </location>
</feature>
<keyword evidence="4 5" id="KW-0012">Acyltransferase</keyword>